<feature type="region of interest" description="Disordered" evidence="1">
    <location>
        <begin position="348"/>
        <end position="373"/>
    </location>
</feature>
<dbReference type="PRINTS" id="PR00625">
    <property type="entry name" value="JDOMAIN"/>
</dbReference>
<name>A0A1Q9DIQ0_SYMMI</name>
<dbReference type="AlphaFoldDB" id="A0A1Q9DIQ0"/>
<dbReference type="InterPro" id="IPR036869">
    <property type="entry name" value="J_dom_sf"/>
</dbReference>
<feature type="region of interest" description="Disordered" evidence="1">
    <location>
        <begin position="245"/>
        <end position="325"/>
    </location>
</feature>
<sequence>MRLIPRPGSSCRQSATMATAAMALPPSHAYPARRIVVDSQPRVTSGASYVVGSACRTAAAALPAERSLSSVAADNGRPAATVLNESHRLLATPSVGSRPPAEPNNAAREASSKSSYPRVSYHSSTHGQWINARVVAADPQKGAVQIDKKPGIWISAEDSRLRIGHGAAVQQAAMDKARVVTLPVPSVSVQSTEPLKEVSVPSTNGVSLKAAQETAASAQAVRFPAPRILGVNGIKQENASVLLREAEQEVSRHQPLQPRGAPDTTGGEAPKVIGGLADGHCPSTSSSPRKSSKEKPSPQRARIIVDTPAPEDPASPERTPQGKSWFKCPECGTMVESIEEAVVHCEAATSPTKGGPGQDAEAPENGLSGLPKGEPVAYDELGRPLIMRVKDPETSQNRTLVRQDTGAYRAFDDEDVDTLLNSVTDDVSKYLDGLSTTELRGLVHEVGQRLLENSQLYHSRLSELEKLGEQANFAFFGLDCDATERDLDNAYRKLAKKMHPDKNGGTEEAKKRFQGMKERYEALKKRLAGDCLQDSGAEEPEKENDEGDDAAANKEKDQEKEKGDGKSIEYDPGDKDSMVQTVSKMAGQLKNIEIQMSVLMKELSRVKSQVP</sequence>
<feature type="region of interest" description="Disordered" evidence="1">
    <location>
        <begin position="531"/>
        <end position="576"/>
    </location>
</feature>
<dbReference type="CDD" id="cd06257">
    <property type="entry name" value="DnaJ"/>
    <property type="match status" value="1"/>
</dbReference>
<dbReference type="Gene3D" id="1.10.287.110">
    <property type="entry name" value="DnaJ domain"/>
    <property type="match status" value="1"/>
</dbReference>
<feature type="domain" description="J" evidence="2">
    <location>
        <begin position="471"/>
        <end position="528"/>
    </location>
</feature>
<dbReference type="SUPFAM" id="SSF46565">
    <property type="entry name" value="Chaperone J-domain"/>
    <property type="match status" value="1"/>
</dbReference>
<keyword evidence="4" id="KW-1185">Reference proteome</keyword>
<dbReference type="PANTHER" id="PTHR44743:SF10">
    <property type="entry name" value="J DOMAIN-CONTAINING PROTEIN"/>
    <property type="match status" value="1"/>
</dbReference>
<accession>A0A1Q9DIQ0</accession>
<proteinExistence type="predicted"/>
<gene>
    <name evidence="3" type="primary">SCJ1</name>
    <name evidence="3" type="ORF">AK812_SmicGene22843</name>
</gene>
<comment type="caution">
    <text evidence="3">The sequence shown here is derived from an EMBL/GenBank/DDBJ whole genome shotgun (WGS) entry which is preliminary data.</text>
</comment>
<dbReference type="SMART" id="SM00271">
    <property type="entry name" value="DnaJ"/>
    <property type="match status" value="1"/>
</dbReference>
<dbReference type="PROSITE" id="PS50076">
    <property type="entry name" value="DNAJ_2"/>
    <property type="match status" value="1"/>
</dbReference>
<organism evidence="3 4">
    <name type="scientific">Symbiodinium microadriaticum</name>
    <name type="common">Dinoflagellate</name>
    <name type="synonym">Zooxanthella microadriatica</name>
    <dbReference type="NCBI Taxonomy" id="2951"/>
    <lineage>
        <taxon>Eukaryota</taxon>
        <taxon>Sar</taxon>
        <taxon>Alveolata</taxon>
        <taxon>Dinophyceae</taxon>
        <taxon>Suessiales</taxon>
        <taxon>Symbiodiniaceae</taxon>
        <taxon>Symbiodinium</taxon>
    </lineage>
</organism>
<dbReference type="EMBL" id="LSRX01000518">
    <property type="protein sequence ID" value="OLP95036.1"/>
    <property type="molecule type" value="Genomic_DNA"/>
</dbReference>
<protein>
    <submittedName>
        <fullName evidence="3">DnaJ-related protein SCJ1</fullName>
    </submittedName>
</protein>
<evidence type="ECO:0000259" key="2">
    <source>
        <dbReference type="PROSITE" id="PS50076"/>
    </source>
</evidence>
<dbReference type="Pfam" id="PF00226">
    <property type="entry name" value="DnaJ"/>
    <property type="match status" value="1"/>
</dbReference>
<reference evidence="3 4" key="1">
    <citation type="submission" date="2016-02" db="EMBL/GenBank/DDBJ databases">
        <title>Genome analysis of coral dinoflagellate symbionts highlights evolutionary adaptations to a symbiotic lifestyle.</title>
        <authorList>
            <person name="Aranda M."/>
            <person name="Li Y."/>
            <person name="Liew Y.J."/>
            <person name="Baumgarten S."/>
            <person name="Simakov O."/>
            <person name="Wilson M."/>
            <person name="Piel J."/>
            <person name="Ashoor H."/>
            <person name="Bougouffa S."/>
            <person name="Bajic V.B."/>
            <person name="Ryu T."/>
            <person name="Ravasi T."/>
            <person name="Bayer T."/>
            <person name="Micklem G."/>
            <person name="Kim H."/>
            <person name="Bhak J."/>
            <person name="Lajeunesse T.C."/>
            <person name="Voolstra C.R."/>
        </authorList>
    </citation>
    <scope>NUCLEOTIDE SEQUENCE [LARGE SCALE GENOMIC DNA]</scope>
    <source>
        <strain evidence="3 4">CCMP2467</strain>
    </source>
</reference>
<dbReference type="OrthoDB" id="421275at2759"/>
<feature type="compositionally biased region" description="Acidic residues" evidence="1">
    <location>
        <begin position="536"/>
        <end position="549"/>
    </location>
</feature>
<feature type="region of interest" description="Disordered" evidence="1">
    <location>
        <begin position="89"/>
        <end position="120"/>
    </location>
</feature>
<evidence type="ECO:0000256" key="1">
    <source>
        <dbReference type="SAM" id="MobiDB-lite"/>
    </source>
</evidence>
<evidence type="ECO:0000313" key="4">
    <source>
        <dbReference type="Proteomes" id="UP000186817"/>
    </source>
</evidence>
<dbReference type="PANTHER" id="PTHR44743">
    <property type="entry name" value="PUTATIVE, EXPRESSED-RELATED"/>
    <property type="match status" value="1"/>
</dbReference>
<dbReference type="InterPro" id="IPR001623">
    <property type="entry name" value="DnaJ_domain"/>
</dbReference>
<feature type="compositionally biased region" description="Basic and acidic residues" evidence="1">
    <location>
        <begin position="551"/>
        <end position="576"/>
    </location>
</feature>
<evidence type="ECO:0000313" key="3">
    <source>
        <dbReference type="EMBL" id="OLP95036.1"/>
    </source>
</evidence>
<feature type="compositionally biased region" description="Low complexity" evidence="1">
    <location>
        <begin position="97"/>
        <end position="109"/>
    </location>
</feature>
<dbReference type="Proteomes" id="UP000186817">
    <property type="component" value="Unassembled WGS sequence"/>
</dbReference>